<organism evidence="1 2">
    <name type="scientific">Paraburkholderia nemoris</name>
    <dbReference type="NCBI Taxonomy" id="2793076"/>
    <lineage>
        <taxon>Bacteria</taxon>
        <taxon>Pseudomonadati</taxon>
        <taxon>Pseudomonadota</taxon>
        <taxon>Betaproteobacteria</taxon>
        <taxon>Burkholderiales</taxon>
        <taxon>Burkholderiaceae</taxon>
        <taxon>Paraburkholderia</taxon>
    </lineage>
</organism>
<accession>A0ABM8SGZ8</accession>
<protein>
    <submittedName>
        <fullName evidence="1">Uncharacterized protein</fullName>
    </submittedName>
</protein>
<comment type="caution">
    <text evidence="1">The sequence shown here is derived from an EMBL/GenBank/DDBJ whole genome shotgun (WGS) entry which is preliminary data.</text>
</comment>
<sequence>MTERHGNAGIVGSVPSMQPTGNSTLHRGLVLMLALLMIAHVADALKQKFVDRDCIAGRMGISGAHSRYTVV</sequence>
<keyword evidence="2" id="KW-1185">Reference proteome</keyword>
<evidence type="ECO:0000313" key="1">
    <source>
        <dbReference type="EMBL" id="CAE6808275.1"/>
    </source>
</evidence>
<proteinExistence type="predicted"/>
<evidence type="ECO:0000313" key="2">
    <source>
        <dbReference type="Proteomes" id="UP000673821"/>
    </source>
</evidence>
<dbReference type="Proteomes" id="UP000673821">
    <property type="component" value="Unassembled WGS sequence"/>
</dbReference>
<reference evidence="1 2" key="1">
    <citation type="submission" date="2021-02" db="EMBL/GenBank/DDBJ databases">
        <authorList>
            <person name="Vanwijnsberghe S."/>
        </authorList>
    </citation>
    <scope>NUCLEOTIDE SEQUENCE [LARGE SCALE GENOMIC DNA]</scope>
    <source>
        <strain evidence="1 2">R-69776</strain>
    </source>
</reference>
<gene>
    <name evidence="1" type="ORF">R69776_05550</name>
</gene>
<dbReference type="EMBL" id="CAJNBH010000019">
    <property type="protein sequence ID" value="CAE6808275.1"/>
    <property type="molecule type" value="Genomic_DNA"/>
</dbReference>
<name>A0ABM8SGZ8_9BURK</name>